<dbReference type="Gene3D" id="3.10.120.10">
    <property type="entry name" value="Cytochrome b5-like heme/steroid binding domain"/>
    <property type="match status" value="1"/>
</dbReference>
<evidence type="ECO:0000256" key="5">
    <source>
        <dbReference type="ARBA" id="ARBA00004678"/>
    </source>
</evidence>
<dbReference type="InterPro" id="IPR018506">
    <property type="entry name" value="Cyt_B5_heme-BS"/>
</dbReference>
<dbReference type="Proteomes" id="UP000095280">
    <property type="component" value="Unplaced"/>
</dbReference>
<evidence type="ECO:0000256" key="11">
    <source>
        <dbReference type="ARBA" id="ARBA00022617"/>
    </source>
</evidence>
<feature type="compositionally biased region" description="Basic and acidic residues" evidence="19">
    <location>
        <begin position="364"/>
        <end position="373"/>
    </location>
</feature>
<dbReference type="EC" id="1.8.3.1" evidence="8"/>
<sequence>MYGQQPYPMGSHSSPMPPATSQSSGGGGSTSFDSNVLGLLRNMEREDLQKLNDQTIETLISDDTDLNKLQEVKLTESATNRSLAEHNLSQQSRIEQGRRALISAHKEAADLGRHHRELTSRLSGGQQGESLETLHSLLQSACLEAEEKSDSILDQFQSKRMSLPEFINKYTEARALYHTRRAKTDKVTEISNQRIVQASSAYRTTNMPPAMPPVGPFGPPPVPPQHAAMPPYYYPPNYYGAPLKFEFLIPLRVLSSSATKNQAQVIRCHGDKKREDKSRSNGGTFAAVTASVAMATVARKRKKYQGAKYLRQLKNLTGTAVCCRQLLAAASKSSQRLNAFSGPSQLRVLSSSVTKENQAQVNRCHGDKERQEKSGSNGGTFAAVAATAASVAMATVAVNKDTNNEEKDTPGNAANLPSVTLEEVAKHNSLQTGVWVIYQNTVYDVTNFVDSHPGGEKILLAAGKDVEPFWDLYAVHKSPHVLSILAEYAIARLTAADALELQRRKASEQSDDGGKFANEPKRSPLLVPINKRPYNAMSPPEILMDHYYTPNAIHFVRNHLPVPKLPEDANSHRVKLDLKDPTNEEKVNRSLNVTVEQLRNDFPRVSYDVTLACAGNRRNEMAQWRQARGLEWRQTAVSNARWTGAPLHLVLKKLFGLDLDKARKLGYRHVQFEGMDGDSITGDFYGASVPVEVALDESRGLLLAYEMNGEAIPADHGYPLRVIVPGAIGARSVKWLCRIALSRQESSSFWQRRDYKTFQPSLYTPTVEDFVQAPAQLYWPVVSAICWPPDGHVIRDGYGADEDEVVQIRGYAFSGAGAGVVRVEVTTDDGNTWQLAQWCNLDDAPDDVDDSLHQPFGQRWAWRLWEATVPAPKPGQSVTIACKAVDDNGNQQPERWSSVWNARGLLGNAWHRVTVKRGQ</sequence>
<reference evidence="23" key="1">
    <citation type="submission" date="2016-11" db="UniProtKB">
        <authorList>
            <consortium name="WormBaseParasite"/>
        </authorList>
    </citation>
    <scope>IDENTIFICATION</scope>
</reference>
<dbReference type="PROSITE" id="PS50255">
    <property type="entry name" value="CYTOCHROME_B5_2"/>
    <property type="match status" value="1"/>
</dbReference>
<evidence type="ECO:0000256" key="13">
    <source>
        <dbReference type="ARBA" id="ARBA00022753"/>
    </source>
</evidence>
<feature type="region of interest" description="Disordered" evidence="19">
    <location>
        <begin position="1"/>
        <end position="34"/>
    </location>
</feature>
<dbReference type="Gene3D" id="2.60.40.650">
    <property type="match status" value="1"/>
</dbReference>
<evidence type="ECO:0000256" key="4">
    <source>
        <dbReference type="ARBA" id="ARBA00004569"/>
    </source>
</evidence>
<dbReference type="PROSITE" id="PS00191">
    <property type="entry name" value="CYTOCHROME_B5_1"/>
    <property type="match status" value="1"/>
</dbReference>
<dbReference type="SUPFAM" id="SSF56524">
    <property type="entry name" value="Oxidoreductase molybdopterin-binding domain"/>
    <property type="match status" value="1"/>
</dbReference>
<evidence type="ECO:0000256" key="18">
    <source>
        <dbReference type="PROSITE-ProRule" id="PRU00646"/>
    </source>
</evidence>
<evidence type="ECO:0000256" key="1">
    <source>
        <dbReference type="ARBA" id="ARBA00001924"/>
    </source>
</evidence>
<dbReference type="InterPro" id="IPR008335">
    <property type="entry name" value="Mopterin_OxRdtase_euk"/>
</dbReference>
<dbReference type="PRINTS" id="PR00407">
    <property type="entry name" value="EUMOPTERIN"/>
</dbReference>
<evidence type="ECO:0000256" key="16">
    <source>
        <dbReference type="ARBA" id="ARBA00023004"/>
    </source>
</evidence>
<keyword evidence="11" id="KW-0349">Heme</keyword>
<evidence type="ECO:0000256" key="2">
    <source>
        <dbReference type="ARBA" id="ARBA00001970"/>
    </source>
</evidence>
<dbReference type="Pfam" id="PF00173">
    <property type="entry name" value="Cyt-b5"/>
    <property type="match status" value="1"/>
</dbReference>
<evidence type="ECO:0000256" key="12">
    <source>
        <dbReference type="ARBA" id="ARBA00022723"/>
    </source>
</evidence>
<comment type="pathway">
    <text evidence="5">Sulfur metabolism.</text>
</comment>
<dbReference type="GO" id="GO:0030151">
    <property type="term" value="F:molybdenum ion binding"/>
    <property type="evidence" value="ECO:0007669"/>
    <property type="project" value="InterPro"/>
</dbReference>
<dbReference type="Pfam" id="PF07200">
    <property type="entry name" value="Mod_r"/>
    <property type="match status" value="1"/>
</dbReference>
<evidence type="ECO:0000256" key="17">
    <source>
        <dbReference type="ARBA" id="ARBA00023128"/>
    </source>
</evidence>
<evidence type="ECO:0000256" key="19">
    <source>
        <dbReference type="SAM" id="MobiDB-lite"/>
    </source>
</evidence>
<evidence type="ECO:0000256" key="10">
    <source>
        <dbReference type="ARBA" id="ARBA00022505"/>
    </source>
</evidence>
<proteinExistence type="inferred from homology"/>
<dbReference type="InterPro" id="IPR036374">
    <property type="entry name" value="OxRdtase_Mopterin-bd_sf"/>
</dbReference>
<dbReference type="GO" id="GO:0020037">
    <property type="term" value="F:heme binding"/>
    <property type="evidence" value="ECO:0007669"/>
    <property type="project" value="InterPro"/>
</dbReference>
<comment type="cofactor">
    <cofactor evidence="2">
        <name>heme b</name>
        <dbReference type="ChEBI" id="CHEBI:60344"/>
    </cofactor>
</comment>
<evidence type="ECO:0000259" key="21">
    <source>
        <dbReference type="PROSITE" id="PS51314"/>
    </source>
</evidence>
<dbReference type="GO" id="GO:0043546">
    <property type="term" value="F:molybdopterin cofactor binding"/>
    <property type="evidence" value="ECO:0007669"/>
    <property type="project" value="TreeGrafter"/>
</dbReference>
<dbReference type="SUPFAM" id="SSF140111">
    <property type="entry name" value="Endosomal sorting complex assembly domain"/>
    <property type="match status" value="1"/>
</dbReference>
<dbReference type="InterPro" id="IPR037202">
    <property type="entry name" value="ESCRT_assembly_dom"/>
</dbReference>
<dbReference type="SUPFAM" id="SSF81296">
    <property type="entry name" value="E set domains"/>
    <property type="match status" value="1"/>
</dbReference>
<keyword evidence="17" id="KW-0496">Mitochondrion</keyword>
<dbReference type="AlphaFoldDB" id="A0A1I8GEZ7"/>
<dbReference type="Pfam" id="PF00174">
    <property type="entry name" value="Oxidored_molyb"/>
    <property type="match status" value="1"/>
</dbReference>
<comment type="cofactor">
    <cofactor evidence="1">
        <name>Mo-molybdopterin</name>
        <dbReference type="ChEBI" id="CHEBI:71302"/>
    </cofactor>
</comment>
<dbReference type="Gene3D" id="3.90.420.10">
    <property type="entry name" value="Oxidoreductase, molybdopterin-binding domain"/>
    <property type="match status" value="1"/>
</dbReference>
<keyword evidence="14 18" id="KW-0653">Protein transport</keyword>
<dbReference type="InterPro" id="IPR014756">
    <property type="entry name" value="Ig_E-set"/>
</dbReference>
<protein>
    <recommendedName>
        <fullName evidence="8">sulfite oxidase</fullName>
        <ecNumber evidence="8">1.8.3.1</ecNumber>
    </recommendedName>
</protein>
<feature type="domain" description="VPS37 C-terminal" evidence="21">
    <location>
        <begin position="112"/>
        <end position="201"/>
    </location>
</feature>
<dbReference type="InterPro" id="IPR005066">
    <property type="entry name" value="MoCF_OxRdtse_dimer"/>
</dbReference>
<evidence type="ECO:0000256" key="9">
    <source>
        <dbReference type="ARBA" id="ARBA00022448"/>
    </source>
</evidence>
<evidence type="ECO:0000256" key="6">
    <source>
        <dbReference type="ARBA" id="ARBA00004971"/>
    </source>
</evidence>
<dbReference type="SMART" id="SM01117">
    <property type="entry name" value="Cyt-b5"/>
    <property type="match status" value="1"/>
</dbReference>
<evidence type="ECO:0000256" key="14">
    <source>
        <dbReference type="ARBA" id="ARBA00022927"/>
    </source>
</evidence>
<dbReference type="GO" id="GO:0006790">
    <property type="term" value="P:sulfur compound metabolic process"/>
    <property type="evidence" value="ECO:0007669"/>
    <property type="project" value="UniProtKB-UniPathway"/>
</dbReference>
<dbReference type="Gene3D" id="1.10.287.660">
    <property type="entry name" value="Helix hairpin bin"/>
    <property type="match status" value="1"/>
</dbReference>
<feature type="domain" description="Cytochrome b5 heme-binding" evidence="20">
    <location>
        <begin position="416"/>
        <end position="494"/>
    </location>
</feature>
<evidence type="ECO:0000259" key="20">
    <source>
        <dbReference type="PROSITE" id="PS50255"/>
    </source>
</evidence>
<dbReference type="PROSITE" id="PS51314">
    <property type="entry name" value="VPS37_C"/>
    <property type="match status" value="1"/>
</dbReference>
<dbReference type="SUPFAM" id="SSF55856">
    <property type="entry name" value="Cytochrome b5-like heme/steroid binding domain"/>
    <property type="match status" value="1"/>
</dbReference>
<keyword evidence="16" id="KW-0408">Iron</keyword>
<organism evidence="22 23">
    <name type="scientific">Macrostomum lignano</name>
    <dbReference type="NCBI Taxonomy" id="282301"/>
    <lineage>
        <taxon>Eukaryota</taxon>
        <taxon>Metazoa</taxon>
        <taxon>Spiralia</taxon>
        <taxon>Lophotrochozoa</taxon>
        <taxon>Platyhelminthes</taxon>
        <taxon>Rhabditophora</taxon>
        <taxon>Macrostomorpha</taxon>
        <taxon>Macrostomida</taxon>
        <taxon>Macrostomidae</taxon>
        <taxon>Macrostomum</taxon>
    </lineage>
</organism>
<dbReference type="PANTHER" id="PTHR19372">
    <property type="entry name" value="SULFITE REDUCTASE"/>
    <property type="match status" value="1"/>
</dbReference>
<feature type="region of interest" description="Disordered" evidence="19">
    <location>
        <begin position="357"/>
        <end position="378"/>
    </location>
</feature>
<comment type="similarity">
    <text evidence="7">Belongs to the VPS37 family.</text>
</comment>
<dbReference type="InterPro" id="IPR001199">
    <property type="entry name" value="Cyt_B5-like_heme/steroid-bd"/>
</dbReference>
<keyword evidence="12" id="KW-0479">Metal-binding</keyword>
<evidence type="ECO:0000256" key="3">
    <source>
        <dbReference type="ARBA" id="ARBA00004177"/>
    </source>
</evidence>
<comment type="pathway">
    <text evidence="6">Energy metabolism; sulfur metabolism.</text>
</comment>
<dbReference type="InterPro" id="IPR029012">
    <property type="entry name" value="Helix_hairpin_bin_sf"/>
</dbReference>
<dbReference type="InterPro" id="IPR000572">
    <property type="entry name" value="OxRdtase_Mopterin-bd_dom"/>
</dbReference>
<dbReference type="GO" id="GO:0005758">
    <property type="term" value="C:mitochondrial intermembrane space"/>
    <property type="evidence" value="ECO:0007669"/>
    <property type="project" value="UniProtKB-SubCell"/>
</dbReference>
<dbReference type="InterPro" id="IPR009851">
    <property type="entry name" value="Mod_r"/>
</dbReference>
<evidence type="ECO:0000256" key="8">
    <source>
        <dbReference type="ARBA" id="ARBA00012505"/>
    </source>
</evidence>
<dbReference type="GO" id="GO:0008482">
    <property type="term" value="F:sulfite oxidase activity"/>
    <property type="evidence" value="ECO:0007669"/>
    <property type="project" value="UniProtKB-EC"/>
</dbReference>
<dbReference type="PANTHER" id="PTHR19372:SF7">
    <property type="entry name" value="SULFITE OXIDASE, MITOCHONDRIAL"/>
    <property type="match status" value="1"/>
</dbReference>
<keyword evidence="22" id="KW-1185">Reference proteome</keyword>
<evidence type="ECO:0000256" key="15">
    <source>
        <dbReference type="ARBA" id="ARBA00023002"/>
    </source>
</evidence>
<dbReference type="WBParaSite" id="maker-uti_cns_0001624-snap-gene-0.10-mRNA-1">
    <property type="protein sequence ID" value="maker-uti_cns_0001624-snap-gene-0.10-mRNA-1"/>
    <property type="gene ID" value="maker-uti_cns_0001624-snap-gene-0.10"/>
</dbReference>
<dbReference type="GO" id="GO:0015031">
    <property type="term" value="P:protein transport"/>
    <property type="evidence" value="ECO:0007669"/>
    <property type="project" value="UniProtKB-UniRule"/>
</dbReference>
<evidence type="ECO:0000313" key="22">
    <source>
        <dbReference type="Proteomes" id="UP000095280"/>
    </source>
</evidence>
<evidence type="ECO:0000313" key="23">
    <source>
        <dbReference type="WBParaSite" id="maker-uti_cns_0001624-snap-gene-0.10-mRNA-1"/>
    </source>
</evidence>
<keyword evidence="13" id="KW-0967">Endosome</keyword>
<keyword evidence="9 18" id="KW-0813">Transport</keyword>
<keyword evidence="10" id="KW-0500">Molybdenum</keyword>
<comment type="subcellular location">
    <subcellularLocation>
        <location evidence="3">Endosome</location>
    </subcellularLocation>
    <subcellularLocation>
        <location evidence="4">Mitochondrion intermembrane space</location>
    </subcellularLocation>
</comment>
<dbReference type="Pfam" id="PF03404">
    <property type="entry name" value="Mo-co_dimer"/>
    <property type="match status" value="1"/>
</dbReference>
<name>A0A1I8GEZ7_9PLAT</name>
<dbReference type="InterPro" id="IPR036400">
    <property type="entry name" value="Cyt_B5-like_heme/steroid_sf"/>
</dbReference>
<dbReference type="FunFam" id="3.90.420.10:FF:000002">
    <property type="entry name" value="sulfite oxidase, mitochondrial"/>
    <property type="match status" value="1"/>
</dbReference>
<dbReference type="UniPathway" id="UPA00096"/>
<dbReference type="GO" id="GO:0000813">
    <property type="term" value="C:ESCRT I complex"/>
    <property type="evidence" value="ECO:0007669"/>
    <property type="project" value="UniProtKB-ARBA"/>
</dbReference>
<dbReference type="FunFam" id="3.10.120.10:FF:000007">
    <property type="entry name" value="Sulfite oxidase, mitochondrial"/>
    <property type="match status" value="1"/>
</dbReference>
<accession>A0A1I8GEZ7</accession>
<evidence type="ECO:0000256" key="7">
    <source>
        <dbReference type="ARBA" id="ARBA00007617"/>
    </source>
</evidence>
<keyword evidence="15" id="KW-0560">Oxidoreductase</keyword>